<dbReference type="AlphaFoldDB" id="A0A0F1B088"/>
<protein>
    <submittedName>
        <fullName evidence="2">Fimbrial protein</fullName>
    </submittedName>
</protein>
<accession>A0A0F1B088</accession>
<dbReference type="Pfam" id="PF05229">
    <property type="entry name" value="SCPU"/>
    <property type="match status" value="1"/>
</dbReference>
<dbReference type="Proteomes" id="UP000033352">
    <property type="component" value="Unassembled WGS sequence"/>
</dbReference>
<dbReference type="PANTHER" id="PTHR37089">
    <property type="entry name" value="PROTEIN U-RELATED"/>
    <property type="match status" value="1"/>
</dbReference>
<comment type="caution">
    <text evidence="2">The sequence shown here is derived from an EMBL/GenBank/DDBJ whole genome shotgun (WGS) entry which is preliminary data.</text>
</comment>
<dbReference type="RefSeq" id="WP_025756943.1">
    <property type="nucleotide sequence ID" value="NZ_CABMND010000008.1"/>
</dbReference>
<dbReference type="EMBL" id="JZYX01000022">
    <property type="protein sequence ID" value="KJN26719.1"/>
    <property type="molecule type" value="Genomic_DNA"/>
</dbReference>
<dbReference type="SMART" id="SM00972">
    <property type="entry name" value="SCPU"/>
    <property type="match status" value="1"/>
</dbReference>
<evidence type="ECO:0000313" key="2">
    <source>
        <dbReference type="EMBL" id="KJN26719.1"/>
    </source>
</evidence>
<reference evidence="2 3" key="1">
    <citation type="submission" date="2015-03" db="EMBL/GenBank/DDBJ databases">
        <authorList>
            <person name="McCorrison J."/>
            <person name="Sanka R."/>
            <person name="Adams M."/>
            <person name="Brinkac L."/>
            <person name="Nierman W."/>
            <person name="Sutton G."/>
            <person name="Nelson K."/>
            <person name="Kiedrowski L."/>
            <person name="Guerrero D."/>
            <person name="Bonomo R."/>
        </authorList>
    </citation>
    <scope>NUCLEOTIDE SEQUENCE [LARGE SCALE GENOMIC DNA]</scope>
    <source>
        <strain evidence="2 3">35699</strain>
    </source>
</reference>
<evidence type="ECO:0000313" key="3">
    <source>
        <dbReference type="Proteomes" id="UP000033352"/>
    </source>
</evidence>
<gene>
    <name evidence="2" type="ORF">SS37_11880</name>
</gene>
<dbReference type="PATRIC" id="fig|1619248.3.peg.1582"/>
<evidence type="ECO:0000259" key="1">
    <source>
        <dbReference type="Pfam" id="PF05229"/>
    </source>
</evidence>
<sequence length="182" mass="18724">MTASLRGLRKCAEGHVQPFFALMVGLLMLPTAEAVTSQSFKVSATIVPGCAVATGSGGLLGTLDFGSHNGVESAPVSTSFVPNGALSIACTPGVALSMSINGGQNYASLRRMKRTNGPEMVGYRLYSSSSLAANSEIGVNQAIPVTYTNSNNIALPLFGVALLTGFSPAGTYSDQLTVTLSW</sequence>
<organism evidence="2 3">
    <name type="scientific">Enterobacter sichuanensis</name>
    <dbReference type="NCBI Taxonomy" id="2071710"/>
    <lineage>
        <taxon>Bacteria</taxon>
        <taxon>Pseudomonadati</taxon>
        <taxon>Pseudomonadota</taxon>
        <taxon>Gammaproteobacteria</taxon>
        <taxon>Enterobacterales</taxon>
        <taxon>Enterobacteriaceae</taxon>
        <taxon>Enterobacter</taxon>
        <taxon>Enterobacter cloacae complex</taxon>
    </lineage>
</organism>
<dbReference type="PANTHER" id="PTHR37089:SF3">
    <property type="entry name" value="EXPORTED PROTEIN"/>
    <property type="match status" value="1"/>
</dbReference>
<name>A0A0F1B088_9ENTR</name>
<feature type="domain" description="Spore coat protein U/FanG" evidence="1">
    <location>
        <begin position="38"/>
        <end position="179"/>
    </location>
</feature>
<dbReference type="InterPro" id="IPR053167">
    <property type="entry name" value="Spore_coat_component"/>
</dbReference>
<proteinExistence type="predicted"/>
<dbReference type="OrthoDB" id="6506871at2"/>
<dbReference type="InterPro" id="IPR007893">
    <property type="entry name" value="Spore_coat_U/FanG"/>
</dbReference>